<evidence type="ECO:0000259" key="1">
    <source>
        <dbReference type="Pfam" id="PF01610"/>
    </source>
</evidence>
<feature type="domain" description="Transposase IS204/IS1001/IS1096/IS1165 DDE" evidence="1">
    <location>
        <begin position="1"/>
        <end position="151"/>
    </location>
</feature>
<accession>A0ABP9TR95</accession>
<protein>
    <recommendedName>
        <fullName evidence="1">Transposase IS204/IS1001/IS1096/IS1165 DDE domain-containing protein</fullName>
    </recommendedName>
</protein>
<proteinExistence type="predicted"/>
<dbReference type="InterPro" id="IPR002560">
    <property type="entry name" value="Transposase_DDE"/>
</dbReference>
<dbReference type="PANTHER" id="PTHR33498">
    <property type="entry name" value="TRANSPOSASE FOR INSERTION SEQUENCE ELEMENT IS1557"/>
    <property type="match status" value="1"/>
</dbReference>
<organism evidence="2 3">
    <name type="scientific">Paeniglutamicibacter antarcticus</name>
    <dbReference type="NCBI Taxonomy" id="494023"/>
    <lineage>
        <taxon>Bacteria</taxon>
        <taxon>Bacillati</taxon>
        <taxon>Actinomycetota</taxon>
        <taxon>Actinomycetes</taxon>
        <taxon>Micrococcales</taxon>
        <taxon>Micrococcaceae</taxon>
        <taxon>Paeniglutamicibacter</taxon>
    </lineage>
</organism>
<gene>
    <name evidence="2" type="ORF">GCM10025778_24780</name>
</gene>
<dbReference type="Pfam" id="PF01610">
    <property type="entry name" value="DDE_Tnp_ISL3"/>
    <property type="match status" value="1"/>
</dbReference>
<dbReference type="Proteomes" id="UP001501257">
    <property type="component" value="Unassembled WGS sequence"/>
</dbReference>
<dbReference type="PANTHER" id="PTHR33498:SF1">
    <property type="entry name" value="TRANSPOSASE FOR INSERTION SEQUENCE ELEMENT IS1557"/>
    <property type="match status" value="1"/>
</dbReference>
<reference evidence="3" key="1">
    <citation type="journal article" date="2019" name="Int. J. Syst. Evol. Microbiol.">
        <title>The Global Catalogue of Microorganisms (GCM) 10K type strain sequencing project: providing services to taxonomists for standard genome sequencing and annotation.</title>
        <authorList>
            <consortium name="The Broad Institute Genomics Platform"/>
            <consortium name="The Broad Institute Genome Sequencing Center for Infectious Disease"/>
            <person name="Wu L."/>
            <person name="Ma J."/>
        </authorList>
    </citation>
    <scope>NUCLEOTIDE SEQUENCE [LARGE SCALE GENOMIC DNA]</scope>
    <source>
        <strain evidence="3">JCM 18952</strain>
    </source>
</reference>
<name>A0ABP9TR95_9MICC</name>
<evidence type="ECO:0000313" key="3">
    <source>
        <dbReference type="Proteomes" id="UP001501257"/>
    </source>
</evidence>
<dbReference type="EMBL" id="BAABLK010000034">
    <property type="protein sequence ID" value="GAA5227945.1"/>
    <property type="molecule type" value="Genomic_DNA"/>
</dbReference>
<keyword evidence="3" id="KW-1185">Reference proteome</keyword>
<sequence>MDLGAAFIKSVKANAPKAAICIDPFHCVQLASNALETVRRAFWQKTRELPDKSFAKRYKGNPWALLKNPRKLNDAQHATLKRMRADKGELWEAYLLKESLREVFAGDLDHEDVMGMISHWCDAATASALAPFMEAAATIRGHMEGIYQAVTRMASMRA</sequence>
<dbReference type="InterPro" id="IPR047951">
    <property type="entry name" value="Transpos_ISL3"/>
</dbReference>
<evidence type="ECO:0000313" key="2">
    <source>
        <dbReference type="EMBL" id="GAA5227945.1"/>
    </source>
</evidence>
<comment type="caution">
    <text evidence="2">The sequence shown here is derived from an EMBL/GenBank/DDBJ whole genome shotgun (WGS) entry which is preliminary data.</text>
</comment>